<dbReference type="AlphaFoldDB" id="A0A1G4TNH0"/>
<reference evidence="2" key="1">
    <citation type="submission" date="2016-10" db="EMBL/GenBank/DDBJ databases">
        <authorList>
            <person name="Varghese N."/>
            <person name="Submissions S."/>
        </authorList>
    </citation>
    <scope>NUCLEOTIDE SEQUENCE [LARGE SCALE GENOMIC DNA]</scope>
    <source>
        <strain evidence="2">CGMCC 1.8946</strain>
    </source>
</reference>
<dbReference type="RefSeq" id="WP_245719819.1">
    <property type="nucleotide sequence ID" value="NZ_FMTT01000057.1"/>
</dbReference>
<sequence length="128" mass="15082">MKNIGLEKEMKDHFFYAAEHLFKEEQKVEAAPLYRYIIDRETDHNDQTFLLCHFRLFQCLVGISSDGNKEALGRFEPFYSHLPEDNQLDALLLTANVSYSLGDWNRVERYGDELHTLSKNVYHNRPVD</sequence>
<proteinExistence type="predicted"/>
<gene>
    <name evidence="1" type="ORF">SAMN04487970_10571</name>
</gene>
<keyword evidence="2" id="KW-1185">Reference proteome</keyword>
<protein>
    <submittedName>
        <fullName evidence="1">Uncharacterized protein</fullName>
    </submittedName>
</protein>
<dbReference type="STRING" id="624147.SAMN04487970_10571"/>
<organism evidence="1 2">
    <name type="scientific">Paenibacillus tianmuensis</name>
    <dbReference type="NCBI Taxonomy" id="624147"/>
    <lineage>
        <taxon>Bacteria</taxon>
        <taxon>Bacillati</taxon>
        <taxon>Bacillota</taxon>
        <taxon>Bacilli</taxon>
        <taxon>Bacillales</taxon>
        <taxon>Paenibacillaceae</taxon>
        <taxon>Paenibacillus</taxon>
    </lineage>
</organism>
<evidence type="ECO:0000313" key="1">
    <source>
        <dbReference type="EMBL" id="SCW82139.1"/>
    </source>
</evidence>
<evidence type="ECO:0000313" key="2">
    <source>
        <dbReference type="Proteomes" id="UP000198601"/>
    </source>
</evidence>
<dbReference type="Proteomes" id="UP000198601">
    <property type="component" value="Unassembled WGS sequence"/>
</dbReference>
<accession>A0A1G4TNH0</accession>
<dbReference type="EMBL" id="FMTT01000057">
    <property type="protein sequence ID" value="SCW82139.1"/>
    <property type="molecule type" value="Genomic_DNA"/>
</dbReference>
<name>A0A1G4TNH0_9BACL</name>